<dbReference type="InterPro" id="IPR023214">
    <property type="entry name" value="HAD_sf"/>
</dbReference>
<evidence type="ECO:0000313" key="3">
    <source>
        <dbReference type="Proteomes" id="UP001500540"/>
    </source>
</evidence>
<gene>
    <name evidence="2" type="ORF">GCM10022240_15150</name>
</gene>
<dbReference type="InterPro" id="IPR023198">
    <property type="entry name" value="PGP-like_dom2"/>
</dbReference>
<dbReference type="RefSeq" id="WP_344782189.1">
    <property type="nucleotide sequence ID" value="NZ_BAABAF010000005.1"/>
</dbReference>
<keyword evidence="1" id="KW-0378">Hydrolase</keyword>
<reference evidence="3" key="1">
    <citation type="journal article" date="2019" name="Int. J. Syst. Evol. Microbiol.">
        <title>The Global Catalogue of Microorganisms (GCM) 10K type strain sequencing project: providing services to taxonomists for standard genome sequencing and annotation.</title>
        <authorList>
            <consortium name="The Broad Institute Genomics Platform"/>
            <consortium name="The Broad Institute Genome Sequencing Center for Infectious Disease"/>
            <person name="Wu L."/>
            <person name="Ma J."/>
        </authorList>
    </citation>
    <scope>NUCLEOTIDE SEQUENCE [LARGE SCALE GENOMIC DNA]</scope>
    <source>
        <strain evidence="3">JCM 16950</strain>
    </source>
</reference>
<dbReference type="Gene3D" id="1.10.150.240">
    <property type="entry name" value="Putative phosphatase, domain 2"/>
    <property type="match status" value="1"/>
</dbReference>
<evidence type="ECO:0000313" key="2">
    <source>
        <dbReference type="EMBL" id="GAA3763735.1"/>
    </source>
</evidence>
<dbReference type="Gene3D" id="3.40.50.1000">
    <property type="entry name" value="HAD superfamily/HAD-like"/>
    <property type="match status" value="1"/>
</dbReference>
<protein>
    <recommendedName>
        <fullName evidence="4">Haloacid dehalogenase</fullName>
    </recommendedName>
</protein>
<evidence type="ECO:0008006" key="4">
    <source>
        <dbReference type="Google" id="ProtNLM"/>
    </source>
</evidence>
<name>A0ABP7GGV6_9MICO</name>
<keyword evidence="3" id="KW-1185">Reference proteome</keyword>
<dbReference type="SUPFAM" id="SSF56784">
    <property type="entry name" value="HAD-like"/>
    <property type="match status" value="1"/>
</dbReference>
<organism evidence="2 3">
    <name type="scientific">Microbacterium kribbense</name>
    <dbReference type="NCBI Taxonomy" id="433645"/>
    <lineage>
        <taxon>Bacteria</taxon>
        <taxon>Bacillati</taxon>
        <taxon>Actinomycetota</taxon>
        <taxon>Actinomycetes</taxon>
        <taxon>Micrococcales</taxon>
        <taxon>Microbacteriaceae</taxon>
        <taxon>Microbacterium</taxon>
    </lineage>
</organism>
<dbReference type="InterPro" id="IPR041492">
    <property type="entry name" value="HAD_2"/>
</dbReference>
<proteinExistence type="predicted"/>
<dbReference type="InterPro" id="IPR051540">
    <property type="entry name" value="S-2-haloacid_dehalogenase"/>
</dbReference>
<comment type="caution">
    <text evidence="2">The sequence shown here is derived from an EMBL/GenBank/DDBJ whole genome shotgun (WGS) entry which is preliminary data.</text>
</comment>
<accession>A0ABP7GGV6</accession>
<dbReference type="PANTHER" id="PTHR43316:SF3">
    <property type="entry name" value="HALOACID DEHALOGENASE, TYPE II (AFU_ORTHOLOGUE AFUA_2G07750)-RELATED"/>
    <property type="match status" value="1"/>
</dbReference>
<dbReference type="InterPro" id="IPR036412">
    <property type="entry name" value="HAD-like_sf"/>
</dbReference>
<dbReference type="Pfam" id="PF13419">
    <property type="entry name" value="HAD_2"/>
    <property type="match status" value="1"/>
</dbReference>
<evidence type="ECO:0000256" key="1">
    <source>
        <dbReference type="ARBA" id="ARBA00022801"/>
    </source>
</evidence>
<dbReference type="Proteomes" id="UP001500540">
    <property type="component" value="Unassembled WGS sequence"/>
</dbReference>
<sequence>MAIKGTWPRAIFYDSKTTLFDWGWSWATAAETIVAKYGSTVDPKQFAANWVRLFEAAHRRTAFAGYRPVTEIITEALMDTFRILDVPGVAEDVSAYTELQKDVGLFDETEPALQEQQDLGVKIWTYSDVERKYLDMYVSKFQHFTPDFVGSTEQAHFHKPNPRTYAWVLRENDLQPRDVLFCAAPSFDVQGAMAFGLLAARLQRPTAKQSDGVLANEADGSRGITPDYVIESLHDITTIIRANRG</sequence>
<dbReference type="EMBL" id="BAABAF010000005">
    <property type="protein sequence ID" value="GAA3763735.1"/>
    <property type="molecule type" value="Genomic_DNA"/>
</dbReference>
<dbReference type="PANTHER" id="PTHR43316">
    <property type="entry name" value="HYDROLASE, HALOACID DELAHOGENASE-RELATED"/>
    <property type="match status" value="1"/>
</dbReference>